<dbReference type="Pfam" id="PF00005">
    <property type="entry name" value="ABC_tran"/>
    <property type="match status" value="1"/>
</dbReference>
<dbReference type="Gene3D" id="1.20.1560.10">
    <property type="entry name" value="ABC transporter type 1, transmembrane domain"/>
    <property type="match status" value="1"/>
</dbReference>
<proteinExistence type="predicted"/>
<dbReference type="SUPFAM" id="SSF52172">
    <property type="entry name" value="CheY-like"/>
    <property type="match status" value="1"/>
</dbReference>
<dbReference type="PROSITE" id="PS50110">
    <property type="entry name" value="RESPONSE_REGULATORY"/>
    <property type="match status" value="1"/>
</dbReference>
<dbReference type="InterPro" id="IPR036640">
    <property type="entry name" value="ABC1_TM_sf"/>
</dbReference>
<dbReference type="RefSeq" id="WP_322466708.1">
    <property type="nucleotide sequence ID" value="NZ_JAXOJX010000033.1"/>
</dbReference>
<dbReference type="PANTHER" id="PTHR24221:SF654">
    <property type="entry name" value="ATP-BINDING CASSETTE SUB-FAMILY B MEMBER 6"/>
    <property type="match status" value="1"/>
</dbReference>
<evidence type="ECO:0000256" key="10">
    <source>
        <dbReference type="SAM" id="Phobius"/>
    </source>
</evidence>
<evidence type="ECO:0000256" key="3">
    <source>
        <dbReference type="ARBA" id="ARBA00022692"/>
    </source>
</evidence>
<dbReference type="PROSITE" id="PS50929">
    <property type="entry name" value="ABC_TM1F"/>
    <property type="match status" value="1"/>
</dbReference>
<dbReference type="SUPFAM" id="SSF52540">
    <property type="entry name" value="P-loop containing nucleoside triphosphate hydrolases"/>
    <property type="match status" value="1"/>
</dbReference>
<dbReference type="PANTHER" id="PTHR24221">
    <property type="entry name" value="ATP-BINDING CASSETTE SUB-FAMILY B"/>
    <property type="match status" value="1"/>
</dbReference>
<accession>A0ABU5IIX3</accession>
<evidence type="ECO:0000256" key="2">
    <source>
        <dbReference type="ARBA" id="ARBA00022475"/>
    </source>
</evidence>
<dbReference type="Gene3D" id="3.40.50.300">
    <property type="entry name" value="P-loop containing nucleotide triphosphate hydrolases"/>
    <property type="match status" value="1"/>
</dbReference>
<dbReference type="Pfam" id="PF00664">
    <property type="entry name" value="ABC_membrane"/>
    <property type="match status" value="1"/>
</dbReference>
<sequence>MADTPPDQDQPNVFAGLAQAAWRHRNRTLLALSLLIAAKLAAVAVPLLLKAVIDRFSEPGTLATSSRLGDTVLVLPVFLLLGYALLRFAGTLFTELRDLVFARVTLSTVTDFAERCFAHLLSLSPRFHVQRNTGALIRDVERGTAGVGFLLGSGLFTVVPTLVEFVAVLAVMAAGYSLWFTLVIMATFLVYGSFTMAKTGTRALRQRRVNDMDSRANGRMVDTLLNYETVKTHVRETYERRRYGGVLGEWVEEGMRNQRALCGLHIGQSAIIAAGVAAVMLLAGEQTVRGQMTVGDLVLVNSYIIQICLPLNALGFVFREARDALVNTEKLFALLNQPVDIQDGPQSRPLQLQGGAVAFEHVHFGYEPGRPILHDLSLEIDAGQTVAVVGGSGSGKSTLARLLLRLYDPQEGRVTVDGQDLREVQLNSLRRAVGVVPQDTVLFNDTIAYNIAYGREGAGMAEVIAAAQAAQVHEFIMSLPAQYDTVVGERGMKLSGGEKQRIAIARAFLKNPPLMVFDEATSALDTRAERAIQHELDRIAQGRTTLIIAHRLATIVGADQIVVMDRGRIVERGRHGELLARDGLYAQLWKLQLQQEQFEKLERRLARQPVNLAVVIAQAVDGLAAELDARQVRLSAHIDLGNASVTGDPTTLSQLARELCLAALQATPRGRRIEVRLERQGELARLSIGDGRHAVPALEPAGVPAQRPPRESAALTPPPFGLDTPLDPLALRSTVERQGGRFHIEPPSATHGLRYVMELPLRPVSGLEPGDVALPAPDAAFAETVATPAVPAAAPAQAPAPAPQAAPQAMPPDDPLDAAALPQLDGLRVMVLEPRPEAREALQQLLEAVGADVLLFDTAAATLQWLERQPAAMWPQRLLSEVALGEEDGLQFMRAVRQLESRRGVPVARRLPALALSGLTGAQSHAQVLAAGFNAHLSKPAHPRRLLLELMEPGPPRADAAAASAGPPSPPIEV</sequence>
<evidence type="ECO:0000256" key="5">
    <source>
        <dbReference type="ARBA" id="ARBA00022840"/>
    </source>
</evidence>
<feature type="transmembrane region" description="Helical" evidence="10">
    <location>
        <begin position="147"/>
        <end position="172"/>
    </location>
</feature>
<keyword evidence="2" id="KW-1003">Cell membrane</keyword>
<evidence type="ECO:0000256" key="8">
    <source>
        <dbReference type="PROSITE-ProRule" id="PRU00169"/>
    </source>
</evidence>
<gene>
    <name evidence="14" type="ORF">SM757_19105</name>
</gene>
<evidence type="ECO:0000256" key="6">
    <source>
        <dbReference type="ARBA" id="ARBA00022989"/>
    </source>
</evidence>
<dbReference type="GO" id="GO:0005524">
    <property type="term" value="F:ATP binding"/>
    <property type="evidence" value="ECO:0007669"/>
    <property type="project" value="UniProtKB-KW"/>
</dbReference>
<dbReference type="SMART" id="SM00448">
    <property type="entry name" value="REC"/>
    <property type="match status" value="1"/>
</dbReference>
<feature type="transmembrane region" description="Helical" evidence="10">
    <location>
        <begin position="29"/>
        <end position="53"/>
    </location>
</feature>
<dbReference type="InterPro" id="IPR039421">
    <property type="entry name" value="Type_1_exporter"/>
</dbReference>
<keyword evidence="7 10" id="KW-0472">Membrane</keyword>
<feature type="region of interest" description="Disordered" evidence="9">
    <location>
        <begin position="699"/>
        <end position="724"/>
    </location>
</feature>
<dbReference type="Gene3D" id="3.30.565.10">
    <property type="entry name" value="Histidine kinase-like ATPase, C-terminal domain"/>
    <property type="match status" value="1"/>
</dbReference>
<evidence type="ECO:0000256" key="4">
    <source>
        <dbReference type="ARBA" id="ARBA00022741"/>
    </source>
</evidence>
<feature type="region of interest" description="Disordered" evidence="9">
    <location>
        <begin position="792"/>
        <end position="812"/>
    </location>
</feature>
<feature type="transmembrane region" description="Helical" evidence="10">
    <location>
        <begin position="73"/>
        <end position="93"/>
    </location>
</feature>
<dbReference type="InterPro" id="IPR003593">
    <property type="entry name" value="AAA+_ATPase"/>
</dbReference>
<feature type="domain" description="ABC transmembrane type-1" evidence="13">
    <location>
        <begin position="29"/>
        <end position="323"/>
    </location>
</feature>
<feature type="domain" description="ABC transporter" evidence="12">
    <location>
        <begin position="357"/>
        <end position="591"/>
    </location>
</feature>
<dbReference type="PROSITE" id="PS00211">
    <property type="entry name" value="ABC_TRANSPORTER_1"/>
    <property type="match status" value="1"/>
</dbReference>
<organism evidence="14 15">
    <name type="scientific">Azohydromonas lata</name>
    <dbReference type="NCBI Taxonomy" id="45677"/>
    <lineage>
        <taxon>Bacteria</taxon>
        <taxon>Pseudomonadati</taxon>
        <taxon>Pseudomonadota</taxon>
        <taxon>Betaproteobacteria</taxon>
        <taxon>Burkholderiales</taxon>
        <taxon>Sphaerotilaceae</taxon>
        <taxon>Azohydromonas</taxon>
    </lineage>
</organism>
<dbReference type="EMBL" id="JAXOJX010000033">
    <property type="protein sequence ID" value="MDZ5458691.1"/>
    <property type="molecule type" value="Genomic_DNA"/>
</dbReference>
<reference evidence="14 15" key="1">
    <citation type="submission" date="2023-11" db="EMBL/GenBank/DDBJ databases">
        <title>Draft genome of Azohydromonas lata strain H1 (DSM1123), a polyhydroxyalkanoate producer.</title>
        <authorList>
            <person name="Traversa D."/>
            <person name="D'Addabbo P."/>
            <person name="Pazzani C."/>
            <person name="Manzari C."/>
            <person name="Chiara M."/>
            <person name="Scrascia M."/>
        </authorList>
    </citation>
    <scope>NUCLEOTIDE SEQUENCE [LARGE SCALE GENOMIC DNA]</scope>
    <source>
        <strain evidence="14 15">H1</strain>
    </source>
</reference>
<evidence type="ECO:0000256" key="1">
    <source>
        <dbReference type="ARBA" id="ARBA00004651"/>
    </source>
</evidence>
<dbReference type="InterPro" id="IPR011006">
    <property type="entry name" value="CheY-like_superfamily"/>
</dbReference>
<evidence type="ECO:0000313" key="14">
    <source>
        <dbReference type="EMBL" id="MDZ5458691.1"/>
    </source>
</evidence>
<dbReference type="InterPro" id="IPR017871">
    <property type="entry name" value="ABC_transporter-like_CS"/>
</dbReference>
<name>A0ABU5IIX3_9BURK</name>
<feature type="transmembrane region" description="Helical" evidence="10">
    <location>
        <begin position="260"/>
        <end position="283"/>
    </location>
</feature>
<feature type="domain" description="Response regulatory" evidence="11">
    <location>
        <begin position="828"/>
        <end position="954"/>
    </location>
</feature>
<evidence type="ECO:0000259" key="12">
    <source>
        <dbReference type="PROSITE" id="PS50893"/>
    </source>
</evidence>
<comment type="subcellular location">
    <subcellularLocation>
        <location evidence="1">Cell membrane</location>
        <topology evidence="1">Multi-pass membrane protein</topology>
    </subcellularLocation>
</comment>
<dbReference type="InterPro" id="IPR011527">
    <property type="entry name" value="ABC1_TM_dom"/>
</dbReference>
<dbReference type="CDD" id="cd18582">
    <property type="entry name" value="ABC_6TM_ATM1_ABCB7"/>
    <property type="match status" value="1"/>
</dbReference>
<dbReference type="CDD" id="cd03253">
    <property type="entry name" value="ABCC_ATM1_transporter"/>
    <property type="match status" value="1"/>
</dbReference>
<comment type="caution">
    <text evidence="14">The sequence shown here is derived from an EMBL/GenBank/DDBJ whole genome shotgun (WGS) entry which is preliminary data.</text>
</comment>
<feature type="compositionally biased region" description="Pro residues" evidence="9">
    <location>
        <begin position="798"/>
        <end position="812"/>
    </location>
</feature>
<dbReference type="Proteomes" id="UP001293718">
    <property type="component" value="Unassembled WGS sequence"/>
</dbReference>
<keyword evidence="15" id="KW-1185">Reference proteome</keyword>
<dbReference type="Pfam" id="PF00072">
    <property type="entry name" value="Response_reg"/>
    <property type="match status" value="1"/>
</dbReference>
<feature type="transmembrane region" description="Helical" evidence="10">
    <location>
        <begin position="178"/>
        <end position="197"/>
    </location>
</feature>
<dbReference type="InterPro" id="IPR003439">
    <property type="entry name" value="ABC_transporter-like_ATP-bd"/>
</dbReference>
<feature type="region of interest" description="Disordered" evidence="9">
    <location>
        <begin position="953"/>
        <end position="974"/>
    </location>
</feature>
<feature type="compositionally biased region" description="Low complexity" evidence="9">
    <location>
        <begin position="957"/>
        <end position="966"/>
    </location>
</feature>
<dbReference type="SUPFAM" id="SSF55874">
    <property type="entry name" value="ATPase domain of HSP90 chaperone/DNA topoisomerase II/histidine kinase"/>
    <property type="match status" value="1"/>
</dbReference>
<dbReference type="InterPro" id="IPR027417">
    <property type="entry name" value="P-loop_NTPase"/>
</dbReference>
<dbReference type="SUPFAM" id="SSF90123">
    <property type="entry name" value="ABC transporter transmembrane region"/>
    <property type="match status" value="1"/>
</dbReference>
<evidence type="ECO:0000256" key="9">
    <source>
        <dbReference type="SAM" id="MobiDB-lite"/>
    </source>
</evidence>
<dbReference type="Gene3D" id="3.40.50.2300">
    <property type="match status" value="1"/>
</dbReference>
<comment type="caution">
    <text evidence="8">Lacks conserved residue(s) required for the propagation of feature annotation.</text>
</comment>
<evidence type="ECO:0000259" key="11">
    <source>
        <dbReference type="PROSITE" id="PS50110"/>
    </source>
</evidence>
<dbReference type="InterPro" id="IPR036890">
    <property type="entry name" value="HATPase_C_sf"/>
</dbReference>
<evidence type="ECO:0000259" key="13">
    <source>
        <dbReference type="PROSITE" id="PS50929"/>
    </source>
</evidence>
<evidence type="ECO:0000256" key="7">
    <source>
        <dbReference type="ARBA" id="ARBA00023136"/>
    </source>
</evidence>
<dbReference type="InterPro" id="IPR001789">
    <property type="entry name" value="Sig_transdc_resp-reg_receiver"/>
</dbReference>
<keyword evidence="3 10" id="KW-0812">Transmembrane</keyword>
<dbReference type="PROSITE" id="PS50893">
    <property type="entry name" value="ABC_TRANSPORTER_2"/>
    <property type="match status" value="1"/>
</dbReference>
<keyword evidence="6 10" id="KW-1133">Transmembrane helix</keyword>
<keyword evidence="4" id="KW-0547">Nucleotide-binding</keyword>
<dbReference type="SMART" id="SM00382">
    <property type="entry name" value="AAA"/>
    <property type="match status" value="1"/>
</dbReference>
<evidence type="ECO:0000313" key="15">
    <source>
        <dbReference type="Proteomes" id="UP001293718"/>
    </source>
</evidence>
<protein>
    <submittedName>
        <fullName evidence="14">ATP-binding cassette domain-containing protein</fullName>
    </submittedName>
</protein>
<keyword evidence="5 14" id="KW-0067">ATP-binding</keyword>